<sequence>MKALVAALAFVPALALAQQQDFSKVEVKSAPVAGNVHMLTGEGGNIAASVGPDGILIVDDQFQPLAEKIKAALAKLNKGKLQYVLNTHWHFDHTGGNTTFGKEARIVAQDQVRVRLANDQKIFGNPVPALPKEGLPVITYDNAMSLFFNGEEIRLTHYPAGHTDGDTVVYFTGSNVMHTGDQFVVDTFPFFDMENGGTPDGYLANLEKIVQSLPPGVKIIPGHGPMAAKEDMERALAMLKETTSIVRAKRDAGKTLEQVKAEGLPEKYKSWGNFFIKEPVYLEMLYKGLAPTKKAAAPATPAKPAAPKK</sequence>
<dbReference type="SMART" id="SM00849">
    <property type="entry name" value="Lactamase_B"/>
    <property type="match status" value="1"/>
</dbReference>
<dbReference type="AlphaFoldDB" id="A0A085W4D4"/>
<evidence type="ECO:0000259" key="3">
    <source>
        <dbReference type="SMART" id="SM00849"/>
    </source>
</evidence>
<feature type="chain" id="PRO_5001799385" evidence="2">
    <location>
        <begin position="18"/>
        <end position="309"/>
    </location>
</feature>
<dbReference type="InterPro" id="IPR001279">
    <property type="entry name" value="Metallo-B-lactamas"/>
</dbReference>
<dbReference type="InterPro" id="IPR036866">
    <property type="entry name" value="RibonucZ/Hydroxyglut_hydro"/>
</dbReference>
<dbReference type="InterPro" id="IPR050855">
    <property type="entry name" value="NDM-1-like"/>
</dbReference>
<gene>
    <name evidence="4" type="ORF">DB31_3981</name>
</gene>
<keyword evidence="2" id="KW-0732">Signal</keyword>
<proteinExistence type="inferred from homology"/>
<dbReference type="PANTHER" id="PTHR42951:SF4">
    <property type="entry name" value="ACYL-COENZYME A THIOESTERASE MBLAC2"/>
    <property type="match status" value="1"/>
</dbReference>
<evidence type="ECO:0000256" key="2">
    <source>
        <dbReference type="SAM" id="SignalP"/>
    </source>
</evidence>
<keyword evidence="5" id="KW-1185">Reference proteome</keyword>
<dbReference type="SUPFAM" id="SSF56281">
    <property type="entry name" value="Metallo-hydrolase/oxidoreductase"/>
    <property type="match status" value="1"/>
</dbReference>
<dbReference type="EMBL" id="JMCB01000021">
    <property type="protein sequence ID" value="KFE62547.1"/>
    <property type="molecule type" value="Genomic_DNA"/>
</dbReference>
<dbReference type="Proteomes" id="UP000028725">
    <property type="component" value="Unassembled WGS sequence"/>
</dbReference>
<feature type="domain" description="Metallo-beta-lactamase" evidence="3">
    <location>
        <begin position="43"/>
        <end position="223"/>
    </location>
</feature>
<dbReference type="CDD" id="cd16282">
    <property type="entry name" value="metallo-hydrolase-like_MBL-fold"/>
    <property type="match status" value="1"/>
</dbReference>
<reference evidence="4 5" key="1">
    <citation type="submission" date="2014-04" db="EMBL/GenBank/DDBJ databases">
        <title>Genome assembly of Hyalangium minutum DSM 14724.</title>
        <authorList>
            <person name="Sharma G."/>
            <person name="Subramanian S."/>
        </authorList>
    </citation>
    <scope>NUCLEOTIDE SEQUENCE [LARGE SCALE GENOMIC DNA]</scope>
    <source>
        <strain evidence="4 5">DSM 14724</strain>
    </source>
</reference>
<comment type="caution">
    <text evidence="4">The sequence shown here is derived from an EMBL/GenBank/DDBJ whole genome shotgun (WGS) entry which is preliminary data.</text>
</comment>
<dbReference type="STRING" id="394096.DB31_3981"/>
<evidence type="ECO:0000313" key="5">
    <source>
        <dbReference type="Proteomes" id="UP000028725"/>
    </source>
</evidence>
<dbReference type="OrthoDB" id="5290005at2"/>
<evidence type="ECO:0000313" key="4">
    <source>
        <dbReference type="EMBL" id="KFE62547.1"/>
    </source>
</evidence>
<feature type="signal peptide" evidence="2">
    <location>
        <begin position="1"/>
        <end position="17"/>
    </location>
</feature>
<dbReference type="Gene3D" id="3.60.15.10">
    <property type="entry name" value="Ribonuclease Z/Hydroxyacylglutathione hydrolase-like"/>
    <property type="match status" value="1"/>
</dbReference>
<dbReference type="RefSeq" id="WP_044197322.1">
    <property type="nucleotide sequence ID" value="NZ_JMCB01000021.1"/>
</dbReference>
<accession>A0A085W4D4</accession>
<name>A0A085W4D4_9BACT</name>
<dbReference type="PANTHER" id="PTHR42951">
    <property type="entry name" value="METALLO-BETA-LACTAMASE DOMAIN-CONTAINING"/>
    <property type="match status" value="1"/>
</dbReference>
<dbReference type="GO" id="GO:0017001">
    <property type="term" value="P:antibiotic catabolic process"/>
    <property type="evidence" value="ECO:0007669"/>
    <property type="project" value="UniProtKB-ARBA"/>
</dbReference>
<evidence type="ECO:0000256" key="1">
    <source>
        <dbReference type="ARBA" id="ARBA00005250"/>
    </source>
</evidence>
<comment type="similarity">
    <text evidence="1">Belongs to the metallo-beta-lactamase superfamily. Class-B beta-lactamase family.</text>
</comment>
<dbReference type="Pfam" id="PF00753">
    <property type="entry name" value="Lactamase_B"/>
    <property type="match status" value="1"/>
</dbReference>
<organism evidence="4 5">
    <name type="scientific">Hyalangium minutum</name>
    <dbReference type="NCBI Taxonomy" id="394096"/>
    <lineage>
        <taxon>Bacteria</taxon>
        <taxon>Pseudomonadati</taxon>
        <taxon>Myxococcota</taxon>
        <taxon>Myxococcia</taxon>
        <taxon>Myxococcales</taxon>
        <taxon>Cystobacterineae</taxon>
        <taxon>Archangiaceae</taxon>
        <taxon>Hyalangium</taxon>
    </lineage>
</organism>
<protein>
    <submittedName>
        <fullName evidence="4">Cyclase</fullName>
    </submittedName>
</protein>